<dbReference type="Gene3D" id="3.40.190.10">
    <property type="entry name" value="Periplasmic binding protein-like II"/>
    <property type="match status" value="2"/>
</dbReference>
<feature type="signal peptide" evidence="4">
    <location>
        <begin position="1"/>
        <end position="24"/>
    </location>
</feature>
<reference evidence="5" key="1">
    <citation type="journal article" date="2014" name="Int. J. Syst. Evol. Microbiol.">
        <title>Complete genome of a new Firmicutes species belonging to the dominant human colonic microbiota ('Ruminococcus bicirculans') reveals two chromosomes and a selective capacity to utilize plant glucans.</title>
        <authorList>
            <consortium name="NISC Comparative Sequencing Program"/>
            <person name="Wegmann U."/>
            <person name="Louis P."/>
            <person name="Goesmann A."/>
            <person name="Henrissat B."/>
            <person name="Duncan S.H."/>
            <person name="Flint H.J."/>
        </authorList>
    </citation>
    <scope>NUCLEOTIDE SEQUENCE</scope>
    <source>
        <strain evidence="5">VKM B-1499</strain>
    </source>
</reference>
<evidence type="ECO:0000256" key="2">
    <source>
        <dbReference type="ARBA" id="ARBA00022723"/>
    </source>
</evidence>
<dbReference type="Pfam" id="PF13531">
    <property type="entry name" value="SBP_bac_11"/>
    <property type="match status" value="1"/>
</dbReference>
<dbReference type="EMBL" id="BSFD01000011">
    <property type="protein sequence ID" value="GLK50189.1"/>
    <property type="molecule type" value="Genomic_DNA"/>
</dbReference>
<dbReference type="PROSITE" id="PS51257">
    <property type="entry name" value="PROKAR_LIPOPROTEIN"/>
    <property type="match status" value="1"/>
</dbReference>
<evidence type="ECO:0000313" key="6">
    <source>
        <dbReference type="Proteomes" id="UP001143509"/>
    </source>
</evidence>
<reference evidence="5" key="2">
    <citation type="submission" date="2023-01" db="EMBL/GenBank/DDBJ databases">
        <authorList>
            <person name="Sun Q."/>
            <person name="Evtushenko L."/>
        </authorList>
    </citation>
    <scope>NUCLEOTIDE SEQUENCE</scope>
    <source>
        <strain evidence="5">VKM B-1499</strain>
    </source>
</reference>
<sequence>MNRKSLSRALTGLILVTLASCAPASPRQDRTVTVFAAASLTDALTEIAADYERNEGAAVRLSFGASGAVARQIQAGAPADVVVLADPEWMDRLGAAGRLTDRRVDLVRNDLVVIAPTGTARLADPFSTLAGDDRVAIGDPESVPAGAYARTWLQTSGRWDAVKDRLVFGTDVRAVRAFVSRGEAALGVVYRSDVVGRTDLRIVLEPPAAEQPAIVYPAAKIVGGGREAQAFLDYLGTPAAAAVFRRHGFEPAI</sequence>
<dbReference type="PANTHER" id="PTHR30632:SF0">
    <property type="entry name" value="SULFATE-BINDING PROTEIN"/>
    <property type="match status" value="1"/>
</dbReference>
<dbReference type="Proteomes" id="UP001143509">
    <property type="component" value="Unassembled WGS sequence"/>
</dbReference>
<evidence type="ECO:0000256" key="4">
    <source>
        <dbReference type="SAM" id="SignalP"/>
    </source>
</evidence>
<evidence type="ECO:0000256" key="1">
    <source>
        <dbReference type="ARBA" id="ARBA00009175"/>
    </source>
</evidence>
<proteinExistence type="inferred from homology"/>
<comment type="caution">
    <text evidence="5">The sequence shown here is derived from an EMBL/GenBank/DDBJ whole genome shotgun (WGS) entry which is preliminary data.</text>
</comment>
<keyword evidence="2" id="KW-0479">Metal-binding</keyword>
<protein>
    <submittedName>
        <fullName evidence="5">Molybdate ABC transporter substrate-binding protein</fullName>
    </submittedName>
</protein>
<dbReference type="PANTHER" id="PTHR30632">
    <property type="entry name" value="MOLYBDATE-BINDING PERIPLASMIC PROTEIN"/>
    <property type="match status" value="1"/>
</dbReference>
<keyword evidence="6" id="KW-1185">Reference proteome</keyword>
<gene>
    <name evidence="5" type="primary">modA</name>
    <name evidence="5" type="ORF">GCM10017620_31630</name>
</gene>
<feature type="chain" id="PRO_5047243870" evidence="4">
    <location>
        <begin position="25"/>
        <end position="253"/>
    </location>
</feature>
<dbReference type="NCBIfam" id="TIGR01256">
    <property type="entry name" value="modA"/>
    <property type="match status" value="1"/>
</dbReference>
<keyword evidence="3 4" id="KW-0732">Signal</keyword>
<dbReference type="InterPro" id="IPR005950">
    <property type="entry name" value="ModA"/>
</dbReference>
<comment type="similarity">
    <text evidence="1">Belongs to the bacterial solute-binding protein ModA family.</text>
</comment>
<name>A0ABQ5TDY7_9CAUL</name>
<dbReference type="PIRSF" id="PIRSF004846">
    <property type="entry name" value="ModA"/>
    <property type="match status" value="1"/>
</dbReference>
<dbReference type="RefSeq" id="WP_271166340.1">
    <property type="nucleotide sequence ID" value="NZ_BSFD01000011.1"/>
</dbReference>
<organism evidence="5 6">
    <name type="scientific">Brevundimonas intermedia</name>
    <dbReference type="NCBI Taxonomy" id="74315"/>
    <lineage>
        <taxon>Bacteria</taxon>
        <taxon>Pseudomonadati</taxon>
        <taxon>Pseudomonadota</taxon>
        <taxon>Alphaproteobacteria</taxon>
        <taxon>Caulobacterales</taxon>
        <taxon>Caulobacteraceae</taxon>
        <taxon>Brevundimonas</taxon>
    </lineage>
</organism>
<dbReference type="InterPro" id="IPR050682">
    <property type="entry name" value="ModA/WtpA"/>
</dbReference>
<evidence type="ECO:0000256" key="3">
    <source>
        <dbReference type="ARBA" id="ARBA00022729"/>
    </source>
</evidence>
<dbReference type="SUPFAM" id="SSF53850">
    <property type="entry name" value="Periplasmic binding protein-like II"/>
    <property type="match status" value="1"/>
</dbReference>
<accession>A0ABQ5TDY7</accession>
<evidence type="ECO:0000313" key="5">
    <source>
        <dbReference type="EMBL" id="GLK50189.1"/>
    </source>
</evidence>